<name>A0ABD5M7H8_9EURY</name>
<evidence type="ECO:0000256" key="2">
    <source>
        <dbReference type="ARBA" id="ARBA00022448"/>
    </source>
</evidence>
<dbReference type="InterPro" id="IPR027417">
    <property type="entry name" value="P-loop_NTPase"/>
</dbReference>
<dbReference type="Gene3D" id="3.40.50.300">
    <property type="entry name" value="P-loop containing nucleotide triphosphate hydrolases"/>
    <property type="match status" value="1"/>
</dbReference>
<comment type="caution">
    <text evidence="7">The sequence shown here is derived from an EMBL/GenBank/DDBJ whole genome shotgun (WGS) entry which is preliminary data.</text>
</comment>
<dbReference type="InterPro" id="IPR013563">
    <property type="entry name" value="Oligopep_ABC_C"/>
</dbReference>
<dbReference type="GO" id="GO:0005524">
    <property type="term" value="F:ATP binding"/>
    <property type="evidence" value="ECO:0007669"/>
    <property type="project" value="UniProtKB-KW"/>
</dbReference>
<evidence type="ECO:0000313" key="7">
    <source>
        <dbReference type="EMBL" id="MEZ3164993.1"/>
    </source>
</evidence>
<evidence type="ECO:0000256" key="5">
    <source>
        <dbReference type="SAM" id="MobiDB-lite"/>
    </source>
</evidence>
<dbReference type="CDD" id="cd03257">
    <property type="entry name" value="ABC_NikE_OppD_transporters"/>
    <property type="match status" value="1"/>
</dbReference>
<sequence length="520" mass="56329">MTRDPLVSVENLSTYYEDDSLIGAQPPVKAVDDVSFTIERGETLGLVGESGCGKTTLGRTLLGLLDATDGRFTVDGTDITALSGEQRRDWRTRIGMVFQDPAESLNDRMTVGEIVQEPLSAHDWPTFSVAVRGGEAALAGDATEASATDSPALTIDISGDAPRVEIRETLPLYRDEVTVSVNEPTATDASAPATVTVDVDPSRAELRRERAFRLLDRVGLAEEHFYRYPHQFSGGQRQRVGIARALALEPEFLVLDEPVSALDVSVQARIINLLEELQETLGLTYLFIAHDLSVVRHIADRVAVMYLGNIVEIGPTTNVYQSPQHPYTVSLLSAIPGSGSPWEGERVTLPGTPPSPRTPPEGCPLATRCPAKIRPDDWSLSPAAWKAIDAVQAVLYRRAGESQPVVGSLARRLGLRDGDEFEATVEELLNDVTLPRDAHAVVDDVVGLAAAGETDAAIERFNSTFGSVCETVHPNATQHAESWHSACHRHDDEYADVGETIGSRDRPPVSVMSTDDPLDQ</sequence>
<dbReference type="InterPro" id="IPR050319">
    <property type="entry name" value="ABC_transp_ATP-bind"/>
</dbReference>
<keyword evidence="2" id="KW-0813">Transport</keyword>
<dbReference type="RefSeq" id="WP_371163032.1">
    <property type="nucleotide sequence ID" value="NZ_JBEDNX010000007.1"/>
</dbReference>
<dbReference type="PROSITE" id="PS00211">
    <property type="entry name" value="ABC_TRANSPORTER_1"/>
    <property type="match status" value="1"/>
</dbReference>
<proteinExistence type="inferred from homology"/>
<reference evidence="7 8" key="1">
    <citation type="submission" date="2024-06" db="EMBL/GenBank/DDBJ databases">
        <title>Halorubrum miltondacostae sp. nov., a potential PHA producer isolated from an inland solar saltern in Rio Maior, Portugal.</title>
        <authorList>
            <person name="Albuquerque L."/>
            <person name="Viver T."/>
            <person name="Barroso C."/>
            <person name="Claudino R."/>
            <person name="Galvan M."/>
            <person name="Simoes G."/>
            <person name="Lobo Da Cunha A."/>
            <person name="Egas C."/>
        </authorList>
    </citation>
    <scope>NUCLEOTIDE SEQUENCE [LARGE SCALE GENOMIC DNA]</scope>
    <source>
        <strain evidence="7 8">RMP-11</strain>
    </source>
</reference>
<dbReference type="PROSITE" id="PS50893">
    <property type="entry name" value="ABC_TRANSPORTER_2"/>
    <property type="match status" value="1"/>
</dbReference>
<evidence type="ECO:0000256" key="3">
    <source>
        <dbReference type="ARBA" id="ARBA00022741"/>
    </source>
</evidence>
<dbReference type="GO" id="GO:0055085">
    <property type="term" value="P:transmembrane transport"/>
    <property type="evidence" value="ECO:0007669"/>
    <property type="project" value="UniProtKB-ARBA"/>
</dbReference>
<protein>
    <submittedName>
        <fullName evidence="7">Oligopeptide/dipeptide ABC transporter ATP-binding protein</fullName>
    </submittedName>
</protein>
<dbReference type="Pfam" id="PF08352">
    <property type="entry name" value="oligo_HPY"/>
    <property type="match status" value="1"/>
</dbReference>
<dbReference type="EMBL" id="JBEDNY010000005">
    <property type="protein sequence ID" value="MEZ3164993.1"/>
    <property type="molecule type" value="Genomic_DNA"/>
</dbReference>
<dbReference type="PANTHER" id="PTHR43776:SF7">
    <property type="entry name" value="D,D-DIPEPTIDE TRANSPORT ATP-BINDING PROTEIN DDPF-RELATED"/>
    <property type="match status" value="1"/>
</dbReference>
<evidence type="ECO:0000313" key="8">
    <source>
        <dbReference type="Proteomes" id="UP001567572"/>
    </source>
</evidence>
<evidence type="ECO:0000259" key="6">
    <source>
        <dbReference type="PROSITE" id="PS50893"/>
    </source>
</evidence>
<feature type="region of interest" description="Disordered" evidence="5">
    <location>
        <begin position="498"/>
        <end position="520"/>
    </location>
</feature>
<dbReference type="SMART" id="SM00382">
    <property type="entry name" value="AAA"/>
    <property type="match status" value="1"/>
</dbReference>
<dbReference type="Proteomes" id="UP001567572">
    <property type="component" value="Unassembled WGS sequence"/>
</dbReference>
<dbReference type="NCBIfam" id="TIGR01727">
    <property type="entry name" value="oligo_HPY"/>
    <property type="match status" value="1"/>
</dbReference>
<dbReference type="InterPro" id="IPR003593">
    <property type="entry name" value="AAA+_ATPase"/>
</dbReference>
<dbReference type="InterPro" id="IPR003439">
    <property type="entry name" value="ABC_transporter-like_ATP-bd"/>
</dbReference>
<dbReference type="Pfam" id="PF00005">
    <property type="entry name" value="ABC_tran"/>
    <property type="match status" value="1"/>
</dbReference>
<gene>
    <name evidence="7" type="ORF">ABNG04_14110</name>
</gene>
<comment type="similarity">
    <text evidence="1">Belongs to the ABC transporter superfamily.</text>
</comment>
<organism evidence="7 8">
    <name type="scientific">Halorubrum miltondacostae</name>
    <dbReference type="NCBI Taxonomy" id="3076378"/>
    <lineage>
        <taxon>Archaea</taxon>
        <taxon>Methanobacteriati</taxon>
        <taxon>Methanobacteriota</taxon>
        <taxon>Stenosarchaea group</taxon>
        <taxon>Halobacteria</taxon>
        <taxon>Halobacteriales</taxon>
        <taxon>Haloferacaceae</taxon>
        <taxon>Halorubrum</taxon>
    </lineage>
</organism>
<dbReference type="InterPro" id="IPR017871">
    <property type="entry name" value="ABC_transporter-like_CS"/>
</dbReference>
<dbReference type="PANTHER" id="PTHR43776">
    <property type="entry name" value="TRANSPORT ATP-BINDING PROTEIN"/>
    <property type="match status" value="1"/>
</dbReference>
<evidence type="ECO:0000256" key="1">
    <source>
        <dbReference type="ARBA" id="ARBA00005417"/>
    </source>
</evidence>
<evidence type="ECO:0000256" key="4">
    <source>
        <dbReference type="ARBA" id="ARBA00022840"/>
    </source>
</evidence>
<accession>A0ABD5M7H8</accession>
<dbReference type="AlphaFoldDB" id="A0ABD5M7H8"/>
<keyword evidence="4 7" id="KW-0067">ATP-binding</keyword>
<keyword evidence="8" id="KW-1185">Reference proteome</keyword>
<dbReference type="SUPFAM" id="SSF52540">
    <property type="entry name" value="P-loop containing nucleoside triphosphate hydrolases"/>
    <property type="match status" value="1"/>
</dbReference>
<feature type="domain" description="ABC transporter" evidence="6">
    <location>
        <begin position="7"/>
        <end position="332"/>
    </location>
</feature>
<keyword evidence="3" id="KW-0547">Nucleotide-binding</keyword>